<dbReference type="InterPro" id="IPR013538">
    <property type="entry name" value="ASHA1/2-like_C"/>
</dbReference>
<reference evidence="3" key="2">
    <citation type="submission" date="2022-09" db="EMBL/GenBank/DDBJ databases">
        <title>Intensive care unit water sources are persistently colonized with multi-drug resistant bacteria and are the site of extensive horizontal gene transfer of antibiotic resistance genes.</title>
        <authorList>
            <person name="Diorio-Toth L."/>
        </authorList>
    </citation>
    <scope>NUCLEOTIDE SEQUENCE</scope>
    <source>
        <strain evidence="4">GD03725</strain>
        <strain evidence="3">GD03885</strain>
    </source>
</reference>
<dbReference type="Gene3D" id="3.30.530.20">
    <property type="match status" value="1"/>
</dbReference>
<comment type="similarity">
    <text evidence="1">Belongs to the AHA1 family.</text>
</comment>
<evidence type="ECO:0000313" key="6">
    <source>
        <dbReference type="Proteomes" id="UP000277537"/>
    </source>
</evidence>
<dbReference type="EMBL" id="JAOCIL010000001">
    <property type="protein sequence ID" value="MDH1438305.1"/>
    <property type="molecule type" value="Genomic_DNA"/>
</dbReference>
<dbReference type="Proteomes" id="UP001160116">
    <property type="component" value="Unassembled WGS sequence"/>
</dbReference>
<dbReference type="EMBL" id="RHXE01000026">
    <property type="protein sequence ID" value="RSE21953.1"/>
    <property type="molecule type" value="Genomic_DNA"/>
</dbReference>
<evidence type="ECO:0000313" key="3">
    <source>
        <dbReference type="EMBL" id="MDH0826229.1"/>
    </source>
</evidence>
<dbReference type="EMBL" id="JAOCCL010000013">
    <property type="protein sequence ID" value="MDH0826229.1"/>
    <property type="molecule type" value="Genomic_DNA"/>
</dbReference>
<accession>A0A0W8GZT5</accession>
<reference evidence="5 6" key="1">
    <citation type="submission" date="2018-10" db="EMBL/GenBank/DDBJ databases">
        <title>Transmission dynamics of multidrug resistant bacteria on intensive care unit surfaces.</title>
        <authorList>
            <person name="D'Souza A.W."/>
            <person name="Potter R.F."/>
            <person name="Wallace M."/>
            <person name="Shupe A."/>
            <person name="Patel S."/>
            <person name="Sun S."/>
            <person name="Gul D."/>
            <person name="Kwon J.H."/>
            <person name="Andleeb S."/>
            <person name="Burnham C.-A.D."/>
            <person name="Dantas G."/>
        </authorList>
    </citation>
    <scope>NUCLEOTIDE SEQUENCE [LARGE SCALE GENOMIC DNA]</scope>
    <source>
        <strain evidence="5 6">AJ_385</strain>
    </source>
</reference>
<name>A0A0W8GZT5_ACIJO</name>
<sequence length="153" mass="17862">MTTVIETQMLIRRSVNIVFNAFVDPLITTKFWFSQSSGYLEKGAMVDWTWDKYQITHSTHVLQVVENELICIEWGTPKTKVDFVFEKIDSMNTYVIIRNYDIELQGNELIHYVMDATGGFTTVLDGAKAWLEYDIQLNLVEDKFPPFELRSHQ</sequence>
<comment type="caution">
    <text evidence="5">The sequence shown here is derived from an EMBL/GenBank/DDBJ whole genome shotgun (WGS) entry which is preliminary data.</text>
</comment>
<dbReference type="Pfam" id="PF08327">
    <property type="entry name" value="AHSA1"/>
    <property type="match status" value="1"/>
</dbReference>
<dbReference type="RefSeq" id="WP_058869690.1">
    <property type="nucleotide sequence ID" value="NZ_CP031011.1"/>
</dbReference>
<dbReference type="Proteomes" id="UP001161567">
    <property type="component" value="Unassembled WGS sequence"/>
</dbReference>
<evidence type="ECO:0000313" key="4">
    <source>
        <dbReference type="EMBL" id="MDH1438305.1"/>
    </source>
</evidence>
<feature type="domain" description="Activator of Hsp90 ATPase homologue 1/2-like C-terminal" evidence="2">
    <location>
        <begin position="14"/>
        <end position="126"/>
    </location>
</feature>
<protein>
    <submittedName>
        <fullName evidence="5">Polyketide cyclase</fullName>
    </submittedName>
    <submittedName>
        <fullName evidence="3">SRPBCC domain-containing protein</fullName>
    </submittedName>
</protein>
<evidence type="ECO:0000313" key="5">
    <source>
        <dbReference type="EMBL" id="RSE21953.1"/>
    </source>
</evidence>
<gene>
    <name evidence="5" type="ORF">EGT73_11560</name>
    <name evidence="3" type="ORF">N5C97_06910</name>
    <name evidence="4" type="ORF">N5I27_07875</name>
</gene>
<dbReference type="SUPFAM" id="SSF55961">
    <property type="entry name" value="Bet v1-like"/>
    <property type="match status" value="1"/>
</dbReference>
<dbReference type="Proteomes" id="UP000277537">
    <property type="component" value="Unassembled WGS sequence"/>
</dbReference>
<evidence type="ECO:0000256" key="1">
    <source>
        <dbReference type="ARBA" id="ARBA00006817"/>
    </source>
</evidence>
<organism evidence="5 6">
    <name type="scientific">Acinetobacter johnsonii</name>
    <dbReference type="NCBI Taxonomy" id="40214"/>
    <lineage>
        <taxon>Bacteria</taxon>
        <taxon>Pseudomonadati</taxon>
        <taxon>Pseudomonadota</taxon>
        <taxon>Gammaproteobacteria</taxon>
        <taxon>Moraxellales</taxon>
        <taxon>Moraxellaceae</taxon>
        <taxon>Acinetobacter</taxon>
    </lineage>
</organism>
<proteinExistence type="inferred from homology"/>
<evidence type="ECO:0000259" key="2">
    <source>
        <dbReference type="Pfam" id="PF08327"/>
    </source>
</evidence>
<dbReference type="InterPro" id="IPR023393">
    <property type="entry name" value="START-like_dom_sf"/>
</dbReference>
<dbReference type="AlphaFoldDB" id="A0A0W8GZT5"/>